<dbReference type="InterPro" id="IPR010985">
    <property type="entry name" value="Ribbon_hlx_hlx"/>
</dbReference>
<dbReference type="GO" id="GO:0006355">
    <property type="term" value="P:regulation of DNA-templated transcription"/>
    <property type="evidence" value="ECO:0007669"/>
    <property type="project" value="InterPro"/>
</dbReference>
<dbReference type="RefSeq" id="WP_015194290.1">
    <property type="nucleotide sequence ID" value="NC_019748.1"/>
</dbReference>
<dbReference type="eggNOG" id="ENOG5032SXM">
    <property type="taxonomic scope" value="Bacteria"/>
</dbReference>
<dbReference type="InterPro" id="IPR013321">
    <property type="entry name" value="Arc_rbn_hlx_hlx"/>
</dbReference>
<gene>
    <name evidence="1" type="ordered locus">Sta7437_3113</name>
</gene>
<dbReference type="OrthoDB" id="514592at2"/>
<evidence type="ECO:0000313" key="1">
    <source>
        <dbReference type="EMBL" id="AFZ36625.1"/>
    </source>
</evidence>
<sequence>MQNKQKVTLYIPPELHRKLKIKAAIDIESMSTLVEKAIAFYLQYPDKVEEVEANNLGKTHQVHICPECDAAMVMREGKMLSLREQPGVIAEELPLEVRGQVDTSEKSHGEQLVPC</sequence>
<dbReference type="Proteomes" id="UP000010473">
    <property type="component" value="Chromosome"/>
</dbReference>
<dbReference type="PATRIC" id="fig|111780.3.peg.3233"/>
<keyword evidence="2" id="KW-1185">Reference proteome</keyword>
<dbReference type="HOGENOM" id="CLU_150503_0_0_3"/>
<dbReference type="AlphaFoldDB" id="K9XVK0"/>
<dbReference type="SUPFAM" id="SSF47598">
    <property type="entry name" value="Ribbon-helix-helix"/>
    <property type="match status" value="1"/>
</dbReference>
<evidence type="ECO:0000313" key="2">
    <source>
        <dbReference type="Proteomes" id="UP000010473"/>
    </source>
</evidence>
<name>K9XVK0_STAC7</name>
<dbReference type="STRING" id="111780.Sta7437_3113"/>
<accession>K9XVK0</accession>
<protein>
    <submittedName>
        <fullName evidence="1">Uncharacterized protein</fullName>
    </submittedName>
</protein>
<reference evidence="2" key="1">
    <citation type="journal article" date="2013" name="Proc. Natl. Acad. Sci. U.S.A.">
        <title>Improving the coverage of the cyanobacterial phylum using diversity-driven genome sequencing.</title>
        <authorList>
            <person name="Shih P.M."/>
            <person name="Wu D."/>
            <person name="Latifi A."/>
            <person name="Axen S.D."/>
            <person name="Fewer D.P."/>
            <person name="Talla E."/>
            <person name="Calteau A."/>
            <person name="Cai F."/>
            <person name="Tandeau de Marsac N."/>
            <person name="Rippka R."/>
            <person name="Herdman M."/>
            <person name="Sivonen K."/>
            <person name="Coursin T."/>
            <person name="Laurent T."/>
            <person name="Goodwin L."/>
            <person name="Nolan M."/>
            <person name="Davenport K.W."/>
            <person name="Han C.S."/>
            <person name="Rubin E.M."/>
            <person name="Eisen J.A."/>
            <person name="Woyke T."/>
            <person name="Gugger M."/>
            <person name="Kerfeld C.A."/>
        </authorList>
    </citation>
    <scope>NUCLEOTIDE SEQUENCE [LARGE SCALE GENOMIC DNA]</scope>
    <source>
        <strain evidence="2">ATCC 29371 / PCC 7437</strain>
    </source>
</reference>
<proteinExistence type="predicted"/>
<dbReference type="Gene3D" id="1.10.1220.10">
    <property type="entry name" value="Met repressor-like"/>
    <property type="match status" value="1"/>
</dbReference>
<dbReference type="KEGG" id="scs:Sta7437_3113"/>
<organism evidence="1 2">
    <name type="scientific">Stanieria cyanosphaera (strain ATCC 29371 / PCC 7437)</name>
    <dbReference type="NCBI Taxonomy" id="111780"/>
    <lineage>
        <taxon>Bacteria</taxon>
        <taxon>Bacillati</taxon>
        <taxon>Cyanobacteriota</taxon>
        <taxon>Cyanophyceae</taxon>
        <taxon>Pleurocapsales</taxon>
        <taxon>Dermocarpellaceae</taxon>
        <taxon>Stanieria</taxon>
    </lineage>
</organism>
<dbReference type="EMBL" id="CP003653">
    <property type="protein sequence ID" value="AFZ36625.1"/>
    <property type="molecule type" value="Genomic_DNA"/>
</dbReference>